<sequence length="57" mass="6848">MPKLYLINILVYSKKERSHIRVIPGLFSFRRETKNFLPTTNKKKKGKKTIILFPWKT</sequence>
<name>A0A2P2LVY3_RHIMU</name>
<accession>A0A2P2LVY3</accession>
<dbReference type="EMBL" id="GGEC01041633">
    <property type="protein sequence ID" value="MBX22117.1"/>
    <property type="molecule type" value="Transcribed_RNA"/>
</dbReference>
<protein>
    <submittedName>
        <fullName evidence="1">Uncharacterized protein</fullName>
    </submittedName>
</protein>
<proteinExistence type="predicted"/>
<reference evidence="1" key="1">
    <citation type="submission" date="2018-02" db="EMBL/GenBank/DDBJ databases">
        <title>Rhizophora mucronata_Transcriptome.</title>
        <authorList>
            <person name="Meera S.P."/>
            <person name="Sreeshan A."/>
            <person name="Augustine A."/>
        </authorList>
    </citation>
    <scope>NUCLEOTIDE SEQUENCE</scope>
    <source>
        <tissue evidence="1">Leaf</tissue>
    </source>
</reference>
<dbReference type="AlphaFoldDB" id="A0A2P2LVY3"/>
<evidence type="ECO:0000313" key="1">
    <source>
        <dbReference type="EMBL" id="MBX22117.1"/>
    </source>
</evidence>
<organism evidence="1">
    <name type="scientific">Rhizophora mucronata</name>
    <name type="common">Asiatic mangrove</name>
    <dbReference type="NCBI Taxonomy" id="61149"/>
    <lineage>
        <taxon>Eukaryota</taxon>
        <taxon>Viridiplantae</taxon>
        <taxon>Streptophyta</taxon>
        <taxon>Embryophyta</taxon>
        <taxon>Tracheophyta</taxon>
        <taxon>Spermatophyta</taxon>
        <taxon>Magnoliopsida</taxon>
        <taxon>eudicotyledons</taxon>
        <taxon>Gunneridae</taxon>
        <taxon>Pentapetalae</taxon>
        <taxon>rosids</taxon>
        <taxon>fabids</taxon>
        <taxon>Malpighiales</taxon>
        <taxon>Rhizophoraceae</taxon>
        <taxon>Rhizophora</taxon>
    </lineage>
</organism>